<feature type="domain" description="Ig-like" evidence="7">
    <location>
        <begin position="127"/>
        <end position="217"/>
    </location>
</feature>
<dbReference type="Pfam" id="PF13895">
    <property type="entry name" value="Ig_2"/>
    <property type="match status" value="1"/>
</dbReference>
<keyword evidence="5" id="KW-0812">Transmembrane</keyword>
<dbReference type="InterPro" id="IPR013106">
    <property type="entry name" value="Ig_V-set"/>
</dbReference>
<dbReference type="InterPro" id="IPR003598">
    <property type="entry name" value="Ig_sub2"/>
</dbReference>
<feature type="signal peptide" evidence="6">
    <location>
        <begin position="1"/>
        <end position="21"/>
    </location>
</feature>
<comment type="caution">
    <text evidence="8">The sequence shown here is derived from an EMBL/GenBank/DDBJ whole genome shotgun (WGS) entry which is preliminary data.</text>
</comment>
<feature type="domain" description="Ig-like" evidence="7">
    <location>
        <begin position="220"/>
        <end position="300"/>
    </location>
</feature>
<dbReference type="InterPro" id="IPR013783">
    <property type="entry name" value="Ig-like_fold"/>
</dbReference>
<dbReference type="InterPro" id="IPR036179">
    <property type="entry name" value="Ig-like_dom_sf"/>
</dbReference>
<dbReference type="Gene3D" id="2.60.40.10">
    <property type="entry name" value="Immunoglobulins"/>
    <property type="match status" value="5"/>
</dbReference>
<dbReference type="Proteomes" id="UP001059041">
    <property type="component" value="Linkage Group LG16"/>
</dbReference>
<dbReference type="InterPro" id="IPR052598">
    <property type="entry name" value="IgSF_CEA-related"/>
</dbReference>
<evidence type="ECO:0000313" key="9">
    <source>
        <dbReference type="Proteomes" id="UP001059041"/>
    </source>
</evidence>
<evidence type="ECO:0000313" key="8">
    <source>
        <dbReference type="EMBL" id="KAI7799209.1"/>
    </source>
</evidence>
<keyword evidence="5" id="KW-0472">Membrane</keyword>
<keyword evidence="9" id="KW-1185">Reference proteome</keyword>
<dbReference type="PROSITE" id="PS50835">
    <property type="entry name" value="IG_LIKE"/>
    <property type="match status" value="4"/>
</dbReference>
<feature type="domain" description="Ig-like" evidence="7">
    <location>
        <begin position="401"/>
        <end position="484"/>
    </location>
</feature>
<accession>A0A9W7TNM0</accession>
<feature type="chain" id="PRO_5040799237" evidence="6">
    <location>
        <begin position="22"/>
        <end position="524"/>
    </location>
</feature>
<dbReference type="AlphaFoldDB" id="A0A9W7TNM0"/>
<evidence type="ECO:0000256" key="1">
    <source>
        <dbReference type="ARBA" id="ARBA00022729"/>
    </source>
</evidence>
<keyword evidence="3" id="KW-0325">Glycoprotein</keyword>
<keyword evidence="1 6" id="KW-0732">Signal</keyword>
<dbReference type="InterPro" id="IPR007110">
    <property type="entry name" value="Ig-like_dom"/>
</dbReference>
<reference evidence="8" key="1">
    <citation type="submission" date="2021-02" db="EMBL/GenBank/DDBJ databases">
        <title>Comparative genomics reveals that relaxation of natural selection precedes convergent phenotypic evolution of cavefish.</title>
        <authorList>
            <person name="Peng Z."/>
        </authorList>
    </citation>
    <scope>NUCLEOTIDE SEQUENCE</scope>
    <source>
        <tissue evidence="8">Muscle</tissue>
    </source>
</reference>
<protein>
    <submittedName>
        <fullName evidence="8">Carcinoembryonic antigen-related cell adhesion molecule 5</fullName>
    </submittedName>
</protein>
<dbReference type="Pfam" id="PF07686">
    <property type="entry name" value="V-set"/>
    <property type="match status" value="1"/>
</dbReference>
<keyword evidence="5" id="KW-1133">Transmembrane helix</keyword>
<feature type="non-terminal residue" evidence="8">
    <location>
        <position position="524"/>
    </location>
</feature>
<evidence type="ECO:0000256" key="3">
    <source>
        <dbReference type="ARBA" id="ARBA00023180"/>
    </source>
</evidence>
<name>A0A9W7TNM0_TRIRA</name>
<dbReference type="SMART" id="SM00408">
    <property type="entry name" value="IGc2"/>
    <property type="match status" value="4"/>
</dbReference>
<dbReference type="Pfam" id="PF07679">
    <property type="entry name" value="I-set"/>
    <property type="match status" value="1"/>
</dbReference>
<keyword evidence="2" id="KW-1015">Disulfide bond</keyword>
<dbReference type="Pfam" id="PF13927">
    <property type="entry name" value="Ig_3"/>
    <property type="match status" value="1"/>
</dbReference>
<dbReference type="SMART" id="SM00409">
    <property type="entry name" value="IG"/>
    <property type="match status" value="5"/>
</dbReference>
<dbReference type="SUPFAM" id="SSF48726">
    <property type="entry name" value="Immunoglobulin"/>
    <property type="match status" value="5"/>
</dbReference>
<evidence type="ECO:0000256" key="5">
    <source>
        <dbReference type="SAM" id="Phobius"/>
    </source>
</evidence>
<dbReference type="PANTHER" id="PTHR44337">
    <property type="entry name" value="CARCINOEMBRYONIC ANTIGEN-RELATED CELL ADHESION MOLECULE 8"/>
    <property type="match status" value="1"/>
</dbReference>
<proteinExistence type="predicted"/>
<dbReference type="PANTHER" id="PTHR44337:SF17">
    <property type="entry name" value="CARCINOEMBRYONIC ANTIGEN-RELATED CELL ADHESION MOLECULE 5 ISOFORM X1"/>
    <property type="match status" value="1"/>
</dbReference>
<evidence type="ECO:0000259" key="7">
    <source>
        <dbReference type="PROSITE" id="PS50835"/>
    </source>
</evidence>
<dbReference type="InterPro" id="IPR003599">
    <property type="entry name" value="Ig_sub"/>
</dbReference>
<evidence type="ECO:0000256" key="2">
    <source>
        <dbReference type="ARBA" id="ARBA00023157"/>
    </source>
</evidence>
<feature type="domain" description="Ig-like" evidence="7">
    <location>
        <begin position="307"/>
        <end position="398"/>
    </location>
</feature>
<evidence type="ECO:0000256" key="6">
    <source>
        <dbReference type="SAM" id="SignalP"/>
    </source>
</evidence>
<feature type="transmembrane region" description="Helical" evidence="5">
    <location>
        <begin position="497"/>
        <end position="517"/>
    </location>
</feature>
<dbReference type="InterPro" id="IPR013098">
    <property type="entry name" value="Ig_I-set"/>
</dbReference>
<sequence length="524" mass="56179">DLYNFRLPLLFLAAFGCCCDGSPLLEEETHGVIGKNVSFKTTITSSTDFVTITWSFDGDVPILTHIPSKNKVNIVEGYKNRVTYNETTCALELRDLVKEDSGEYGLTIVTGEIKQLTGKVKLEVLEPITDVMISSNLPEAVEINSTVVLTCTAKGSFTYKWINGSVPVVADGTHIKLIANELTVSEVQRTDLRGPIYCIAENALESGKSPAFSLTVSYGPENIVMTQTPVASFLKQGSNVTFTCSAKSDPPAQLQWMFNGEEVSQQANLTITNLEEKDSGNYTCVASNAKTKRNIASQVSTVSVVEPLLGTNISSPSAPLIAGISPVNLTCTVAAGKADSVEWLKDGKPLTTNPQVTLSSDKRTLTFVKVVKEDAGVYKCQMKNKVNTDEASYTMVINYGPANVKVTGKNAVKFEEPIEMSCLGESVPPSTHVWKLNDSTIVNATGVKYSIEKASLKDAGTYTCEARNPLTGVTSNTTHKLAVTELGTVDNGLSGGAIAGIVIGVLVAVIIIACCICRRKKTTE</sequence>
<organism evidence="8 9">
    <name type="scientific">Triplophysa rosa</name>
    <name type="common">Cave loach</name>
    <dbReference type="NCBI Taxonomy" id="992332"/>
    <lineage>
        <taxon>Eukaryota</taxon>
        <taxon>Metazoa</taxon>
        <taxon>Chordata</taxon>
        <taxon>Craniata</taxon>
        <taxon>Vertebrata</taxon>
        <taxon>Euteleostomi</taxon>
        <taxon>Actinopterygii</taxon>
        <taxon>Neopterygii</taxon>
        <taxon>Teleostei</taxon>
        <taxon>Ostariophysi</taxon>
        <taxon>Cypriniformes</taxon>
        <taxon>Nemacheilidae</taxon>
        <taxon>Triplophysa</taxon>
    </lineage>
</organism>
<gene>
    <name evidence="8" type="ORF">IRJ41_020386</name>
</gene>
<keyword evidence="4" id="KW-0393">Immunoglobulin domain</keyword>
<dbReference type="EMBL" id="JAFHDT010000016">
    <property type="protein sequence ID" value="KAI7799209.1"/>
    <property type="molecule type" value="Genomic_DNA"/>
</dbReference>
<evidence type="ECO:0000256" key="4">
    <source>
        <dbReference type="ARBA" id="ARBA00023319"/>
    </source>
</evidence>